<protein>
    <submittedName>
        <fullName evidence="2">Uncharacterized protein</fullName>
    </submittedName>
</protein>
<name>A0A6V8MSA3_9BACT</name>
<evidence type="ECO:0000313" key="2">
    <source>
        <dbReference type="EMBL" id="GFO62533.1"/>
    </source>
</evidence>
<dbReference type="EMBL" id="BLXY01000001">
    <property type="protein sequence ID" value="GFO62533.1"/>
    <property type="molecule type" value="Genomic_DNA"/>
</dbReference>
<feature type="region of interest" description="Disordered" evidence="1">
    <location>
        <begin position="36"/>
        <end position="69"/>
    </location>
</feature>
<accession>A0A6V8MSA3</accession>
<evidence type="ECO:0000256" key="1">
    <source>
        <dbReference type="SAM" id="MobiDB-lite"/>
    </source>
</evidence>
<proteinExistence type="predicted"/>
<sequence length="69" mass="7017">MISGPMPEGSPMVTAMMGLSKSFSFHGGWQAGATHPHLAAGGGNALTRPSATLSRRARVPPGGHHLAIT</sequence>
<dbReference type="Proteomes" id="UP000568888">
    <property type="component" value="Unassembled WGS sequence"/>
</dbReference>
<organism evidence="2 3">
    <name type="scientific">Geomonas paludis</name>
    <dbReference type="NCBI Taxonomy" id="2740185"/>
    <lineage>
        <taxon>Bacteria</taxon>
        <taxon>Pseudomonadati</taxon>
        <taxon>Thermodesulfobacteriota</taxon>
        <taxon>Desulfuromonadia</taxon>
        <taxon>Geobacterales</taxon>
        <taxon>Geobacteraceae</taxon>
        <taxon>Geomonas</taxon>
    </lineage>
</organism>
<dbReference type="AlphaFoldDB" id="A0A6V8MSA3"/>
<evidence type="ECO:0000313" key="3">
    <source>
        <dbReference type="Proteomes" id="UP000568888"/>
    </source>
</evidence>
<gene>
    <name evidence="2" type="ORF">GMPD_04520</name>
</gene>
<reference evidence="3" key="1">
    <citation type="submission" date="2020-06" db="EMBL/GenBank/DDBJ databases">
        <title>Draft genomic sequecing of Geomonas sp. Red736.</title>
        <authorList>
            <person name="Itoh H."/>
            <person name="Xu Z.X."/>
            <person name="Ushijima N."/>
            <person name="Masuda Y."/>
            <person name="Shiratori Y."/>
            <person name="Senoo K."/>
        </authorList>
    </citation>
    <scope>NUCLEOTIDE SEQUENCE [LARGE SCALE GENOMIC DNA]</scope>
    <source>
        <strain evidence="3">Red736</strain>
    </source>
</reference>
<comment type="caution">
    <text evidence="2">The sequence shown here is derived from an EMBL/GenBank/DDBJ whole genome shotgun (WGS) entry which is preliminary data.</text>
</comment>